<feature type="compositionally biased region" description="Polar residues" evidence="1">
    <location>
        <begin position="155"/>
        <end position="176"/>
    </location>
</feature>
<comment type="caution">
    <text evidence="3">The sequence shown here is derived from an EMBL/GenBank/DDBJ whole genome shotgun (WGS) entry which is preliminary data.</text>
</comment>
<feature type="compositionally biased region" description="Polar residues" evidence="1">
    <location>
        <begin position="133"/>
        <end position="142"/>
    </location>
</feature>
<feature type="transmembrane region" description="Helical" evidence="2">
    <location>
        <begin position="63"/>
        <end position="81"/>
    </location>
</feature>
<evidence type="ECO:0000313" key="3">
    <source>
        <dbReference type="EMBL" id="PUE04889.1"/>
    </source>
</evidence>
<evidence type="ECO:0000313" key="4">
    <source>
        <dbReference type="Proteomes" id="UP000250928"/>
    </source>
</evidence>
<dbReference type="AlphaFoldDB" id="A0A6N4E200"/>
<gene>
    <name evidence="3" type="ORF">C3L24_02300</name>
</gene>
<evidence type="ECO:0000256" key="2">
    <source>
        <dbReference type="SAM" id="Phobius"/>
    </source>
</evidence>
<reference evidence="3 4" key="1">
    <citation type="submission" date="2018-01" db="EMBL/GenBank/DDBJ databases">
        <title>Novel co-symbiosis in the lucinid bivalve Phacoides pectinatus.</title>
        <authorList>
            <person name="Lim S.J."/>
            <person name="Davis B.G."/>
            <person name="Gill D.E."/>
            <person name="Engel A.S."/>
            <person name="Anderson L.C."/>
            <person name="Campbell B.J."/>
        </authorList>
    </citation>
    <scope>NUCLEOTIDE SEQUENCE [LARGE SCALE GENOMIC DNA]</scope>
    <source>
        <strain evidence="3">N3_P5</strain>
    </source>
</reference>
<name>A0A6N4E200_9GAMM</name>
<feature type="compositionally biased region" description="Low complexity" evidence="1">
    <location>
        <begin position="88"/>
        <end position="100"/>
    </location>
</feature>
<accession>A0A6N4E200</accession>
<feature type="compositionally biased region" description="Low complexity" evidence="1">
    <location>
        <begin position="245"/>
        <end position="258"/>
    </location>
</feature>
<feature type="region of interest" description="Disordered" evidence="1">
    <location>
        <begin position="86"/>
        <end position="307"/>
    </location>
</feature>
<keyword evidence="2" id="KW-0812">Transmembrane</keyword>
<feature type="compositionally biased region" description="Basic and acidic residues" evidence="1">
    <location>
        <begin position="19"/>
        <end position="40"/>
    </location>
</feature>
<feature type="compositionally biased region" description="Low complexity" evidence="1">
    <location>
        <begin position="1"/>
        <end position="15"/>
    </location>
</feature>
<feature type="region of interest" description="Disordered" evidence="1">
    <location>
        <begin position="325"/>
        <end position="346"/>
    </location>
</feature>
<keyword evidence="2" id="KW-0472">Membrane</keyword>
<proteinExistence type="predicted"/>
<sequence>MGGDAAQAVAGEGAALKSRQNERLQEKLREMGIMADESREAPVSPTPTVSRTKHTAPYRPRGMLPKLVLGVLIVVAGFMYIKSVAQKDPSPGVDDSVDVSTEGVMPVTGEGDTVESIPLTTSAQEAAREAGDTNASPGTTDGSEIHPEPAPGHTLTISEEQNVTSENGSALSSDSGSGYEGLFRPLELSSPLSGAQEQGGPDTHGQAPVVQPPMIPAPEQGVQDPPATTAPVREPGAAPEAQPSAVAETATTGGAPEAAQEDSSAEGAGDARAETSTPPGATLPATPYPNYMGSGRRQATAPERPPWVQERLKRIEAMRQQRRWGYGGAQGPAPSAEPGLPTATYRPRLPGDFYRYGTYPYPYPYPPTPYGYASPPATNNAAGSD</sequence>
<dbReference type="Proteomes" id="UP000250928">
    <property type="component" value="Unassembled WGS sequence"/>
</dbReference>
<evidence type="ECO:0000256" key="1">
    <source>
        <dbReference type="SAM" id="MobiDB-lite"/>
    </source>
</evidence>
<keyword evidence="2" id="KW-1133">Transmembrane helix</keyword>
<protein>
    <submittedName>
        <fullName evidence="3">Uncharacterized protein</fullName>
    </submittedName>
</protein>
<dbReference type="EMBL" id="PQCO01000105">
    <property type="protein sequence ID" value="PUE04889.1"/>
    <property type="molecule type" value="Genomic_DNA"/>
</dbReference>
<feature type="region of interest" description="Disordered" evidence="1">
    <location>
        <begin position="1"/>
        <end position="57"/>
    </location>
</feature>
<organism evidence="3 4">
    <name type="scientific">Candidatus Sedimenticola endophacoides</name>
    <dbReference type="NCBI Taxonomy" id="2548426"/>
    <lineage>
        <taxon>Bacteria</taxon>
        <taxon>Pseudomonadati</taxon>
        <taxon>Pseudomonadota</taxon>
        <taxon>Gammaproteobacteria</taxon>
        <taxon>Chromatiales</taxon>
        <taxon>Sedimenticolaceae</taxon>
        <taxon>Sedimenticola</taxon>
    </lineage>
</organism>